<dbReference type="EMBL" id="AMEQ01000015">
    <property type="protein sequence ID" value="EKY02443.1"/>
    <property type="molecule type" value="Genomic_DNA"/>
</dbReference>
<reference evidence="1 2" key="1">
    <citation type="submission" date="2012-05" db="EMBL/GenBank/DDBJ databases">
        <authorList>
            <person name="Weinstock G."/>
            <person name="Sodergren E."/>
            <person name="Lobos E.A."/>
            <person name="Fulton L."/>
            <person name="Fulton R."/>
            <person name="Courtney L."/>
            <person name="Fronick C."/>
            <person name="O'Laughlin M."/>
            <person name="Godfrey J."/>
            <person name="Wilson R.M."/>
            <person name="Miner T."/>
            <person name="Farmer C."/>
            <person name="Delehaunty K."/>
            <person name="Cordes M."/>
            <person name="Minx P."/>
            <person name="Tomlinson C."/>
            <person name="Chen J."/>
            <person name="Wollam A."/>
            <person name="Pepin K.H."/>
            <person name="Bhonagiri V."/>
            <person name="Zhang X."/>
            <person name="Suruliraj S."/>
            <person name="Warren W."/>
            <person name="Mitreva M."/>
            <person name="Mardis E.R."/>
            <person name="Wilson R.K."/>
        </authorList>
    </citation>
    <scope>NUCLEOTIDE SEQUENCE [LARGE SCALE GENOMIC DNA]</scope>
    <source>
        <strain evidence="1 2">F0037</strain>
    </source>
</reference>
<gene>
    <name evidence="1" type="ORF">HMPREF9134_00458</name>
</gene>
<name>L1NGD2_9PORP</name>
<accession>L1NGD2</accession>
<sequence>MSVVMLAVGNICVFDMVVLKAKTRLAFARVCVYRLRGGKPSKPPLLCKAGESIQGK</sequence>
<dbReference type="HOGENOM" id="CLU_3010380_0_0_10"/>
<comment type="caution">
    <text evidence="1">The sequence shown here is derived from an EMBL/GenBank/DDBJ whole genome shotgun (WGS) entry which is preliminary data.</text>
</comment>
<proteinExistence type="predicted"/>
<dbReference type="AlphaFoldDB" id="L1NGD2"/>
<dbReference type="STRING" id="1127696.HMPREF9134_00458"/>
<evidence type="ECO:0000313" key="2">
    <source>
        <dbReference type="Proteomes" id="UP000010408"/>
    </source>
</evidence>
<evidence type="ECO:0000313" key="1">
    <source>
        <dbReference type="EMBL" id="EKY02443.1"/>
    </source>
</evidence>
<organism evidence="1 2">
    <name type="scientific">Porphyromonas catoniae F0037</name>
    <dbReference type="NCBI Taxonomy" id="1127696"/>
    <lineage>
        <taxon>Bacteria</taxon>
        <taxon>Pseudomonadati</taxon>
        <taxon>Bacteroidota</taxon>
        <taxon>Bacteroidia</taxon>
        <taxon>Bacteroidales</taxon>
        <taxon>Porphyromonadaceae</taxon>
        <taxon>Porphyromonas</taxon>
    </lineage>
</organism>
<protein>
    <submittedName>
        <fullName evidence="1">Uncharacterized protein</fullName>
    </submittedName>
</protein>
<dbReference type="Proteomes" id="UP000010408">
    <property type="component" value="Unassembled WGS sequence"/>
</dbReference>